<feature type="compositionally biased region" description="Basic and acidic residues" evidence="8">
    <location>
        <begin position="418"/>
        <end position="465"/>
    </location>
</feature>
<dbReference type="InterPro" id="IPR006630">
    <property type="entry name" value="La_HTH"/>
</dbReference>
<dbReference type="SUPFAM" id="SSF46785">
    <property type="entry name" value="Winged helix' DNA-binding domain"/>
    <property type="match status" value="1"/>
</dbReference>
<dbReference type="PROSITE" id="PS50961">
    <property type="entry name" value="HTH_LA"/>
    <property type="match status" value="1"/>
</dbReference>
<feature type="region of interest" description="Disordered" evidence="8">
    <location>
        <begin position="213"/>
        <end position="254"/>
    </location>
</feature>
<feature type="compositionally biased region" description="Basic and acidic residues" evidence="8">
    <location>
        <begin position="213"/>
        <end position="224"/>
    </location>
</feature>
<keyword evidence="3 7" id="KW-0694">RNA-binding</keyword>
<dbReference type="SMART" id="SM00715">
    <property type="entry name" value="LA"/>
    <property type="match status" value="1"/>
</dbReference>
<feature type="region of interest" description="Disordered" evidence="8">
    <location>
        <begin position="408"/>
        <end position="465"/>
    </location>
</feature>
<dbReference type="GO" id="GO:0006396">
    <property type="term" value="P:RNA processing"/>
    <property type="evidence" value="ECO:0007669"/>
    <property type="project" value="InterPro"/>
</dbReference>
<dbReference type="GO" id="GO:0005634">
    <property type="term" value="C:nucleus"/>
    <property type="evidence" value="ECO:0007669"/>
    <property type="project" value="UniProtKB-SubCell"/>
</dbReference>
<keyword evidence="6" id="KW-0539">Nucleus</keyword>
<evidence type="ECO:0000256" key="4">
    <source>
        <dbReference type="ARBA" id="ARBA00023015"/>
    </source>
</evidence>
<accession>A0A813M8R4</accession>
<dbReference type="PANTHER" id="PTHR22792:SF62">
    <property type="entry name" value="LA-RELATED PROTEIN 7"/>
    <property type="match status" value="1"/>
</dbReference>
<name>A0A813M8R4_9BILA</name>
<dbReference type="OrthoDB" id="439993at2759"/>
<feature type="domain" description="RRM" evidence="9">
    <location>
        <begin position="111"/>
        <end position="202"/>
    </location>
</feature>
<dbReference type="Proteomes" id="UP000663879">
    <property type="component" value="Unassembled WGS sequence"/>
</dbReference>
<keyword evidence="5" id="KW-0804">Transcription</keyword>
<dbReference type="InterPro" id="IPR000504">
    <property type="entry name" value="RRM_dom"/>
</dbReference>
<dbReference type="SMART" id="SM00360">
    <property type="entry name" value="RRM"/>
    <property type="match status" value="1"/>
</dbReference>
<evidence type="ECO:0000259" key="10">
    <source>
        <dbReference type="PROSITE" id="PS50961"/>
    </source>
</evidence>
<dbReference type="SUPFAM" id="SSF54928">
    <property type="entry name" value="RNA-binding domain, RBD"/>
    <property type="match status" value="1"/>
</dbReference>
<dbReference type="PANTHER" id="PTHR22792">
    <property type="entry name" value="LUPUS LA PROTEIN-RELATED"/>
    <property type="match status" value="1"/>
</dbReference>
<dbReference type="EMBL" id="CAJNOC010000058">
    <property type="protein sequence ID" value="CAF0710768.1"/>
    <property type="molecule type" value="Genomic_DNA"/>
</dbReference>
<dbReference type="PRINTS" id="PR00302">
    <property type="entry name" value="LUPUSLA"/>
</dbReference>
<dbReference type="InterPro" id="IPR035979">
    <property type="entry name" value="RBD_domain_sf"/>
</dbReference>
<dbReference type="InterPro" id="IPR036388">
    <property type="entry name" value="WH-like_DNA-bd_sf"/>
</dbReference>
<comment type="caution">
    <text evidence="11">The sequence shown here is derived from an EMBL/GenBank/DDBJ whole genome shotgun (WGS) entry which is preliminary data.</text>
</comment>
<sequence length="465" mass="55216">MSTTDASETKAEELSKKDLRKKLLEQLEFYFSDSNLTKDRFLKKEIENSNEGFINLEIFLHFNKIRMLGLNLKDIRKSVKKSELLELNEDETMVRRITPFVELRQKDIDKKTIYVENIPSKITYEDLKEHFQQYGKISYISLPKFQSTNQLKGFAFIEYDQKDDSKKAVENFKAQTMELGEENIGKFPRANAQIIELEKKIKKVNEEIEKHIGKSETESRDSEVKKRKADLDEDEPNKKKTDKNQEKNKDKKRTNEEWFKNLKVVSKKKWIKSKEKFLENQKKENNELKEKLNELNKKLNDIKNSSLISSKTKIDDINRGCIIKIQLNLNNEKDYELFSMGRKQFKDKHLNGFDEQIAYVDMEKNSNKILIRCKSNDFAKSLLDNESFLTGFQKSLLKGEEENSYFEKISSNRNKKQEKKERKEMQKPFKQVEQKTKEKQPEIQSLRDEKSESKHIKFESNEFDN</sequence>
<keyword evidence="4" id="KW-0805">Transcription regulation</keyword>
<feature type="domain" description="HTH La-type RNA-binding" evidence="10">
    <location>
        <begin position="13"/>
        <end position="105"/>
    </location>
</feature>
<reference evidence="11" key="1">
    <citation type="submission" date="2021-02" db="EMBL/GenBank/DDBJ databases">
        <authorList>
            <person name="Nowell W R."/>
        </authorList>
    </citation>
    <scope>NUCLEOTIDE SEQUENCE</scope>
    <source>
        <strain evidence="11">Ploen Becks lab</strain>
    </source>
</reference>
<dbReference type="AlphaFoldDB" id="A0A813M8R4"/>
<dbReference type="Pfam" id="PF08777">
    <property type="entry name" value="RRM_3"/>
    <property type="match status" value="1"/>
</dbReference>
<dbReference type="PROSITE" id="PS50102">
    <property type="entry name" value="RRM"/>
    <property type="match status" value="1"/>
</dbReference>
<evidence type="ECO:0000256" key="2">
    <source>
        <dbReference type="ARBA" id="ARBA00008680"/>
    </source>
</evidence>
<dbReference type="Pfam" id="PF00076">
    <property type="entry name" value="RRM_1"/>
    <property type="match status" value="1"/>
</dbReference>
<feature type="compositionally biased region" description="Basic and acidic residues" evidence="8">
    <location>
        <begin position="236"/>
        <end position="254"/>
    </location>
</feature>
<dbReference type="Pfam" id="PF05383">
    <property type="entry name" value="La"/>
    <property type="match status" value="1"/>
</dbReference>
<dbReference type="CDD" id="cd07323">
    <property type="entry name" value="LAM"/>
    <property type="match status" value="1"/>
</dbReference>
<dbReference type="GO" id="GO:1990904">
    <property type="term" value="C:ribonucleoprotein complex"/>
    <property type="evidence" value="ECO:0007669"/>
    <property type="project" value="InterPro"/>
</dbReference>
<evidence type="ECO:0000259" key="9">
    <source>
        <dbReference type="PROSITE" id="PS50102"/>
    </source>
</evidence>
<dbReference type="Gene3D" id="3.30.70.330">
    <property type="match status" value="2"/>
</dbReference>
<gene>
    <name evidence="11" type="ORF">OXX778_LOCUS1018</name>
</gene>
<evidence type="ECO:0000313" key="11">
    <source>
        <dbReference type="EMBL" id="CAF0710768.1"/>
    </source>
</evidence>
<proteinExistence type="inferred from homology"/>
<evidence type="ECO:0000313" key="12">
    <source>
        <dbReference type="Proteomes" id="UP000663879"/>
    </source>
</evidence>
<evidence type="ECO:0008006" key="13">
    <source>
        <dbReference type="Google" id="ProtNLM"/>
    </source>
</evidence>
<keyword evidence="12" id="KW-1185">Reference proteome</keyword>
<dbReference type="Gene3D" id="1.10.10.10">
    <property type="entry name" value="Winged helix-like DNA-binding domain superfamily/Winged helix DNA-binding domain"/>
    <property type="match status" value="1"/>
</dbReference>
<protein>
    <recommendedName>
        <fullName evidence="13">La-related protein 7</fullName>
    </recommendedName>
</protein>
<dbReference type="InterPro" id="IPR036390">
    <property type="entry name" value="WH_DNA-bd_sf"/>
</dbReference>
<evidence type="ECO:0000256" key="6">
    <source>
        <dbReference type="ARBA" id="ARBA00023242"/>
    </source>
</evidence>
<evidence type="ECO:0000256" key="5">
    <source>
        <dbReference type="ARBA" id="ARBA00023163"/>
    </source>
</evidence>
<comment type="subcellular location">
    <subcellularLocation>
        <location evidence="1">Nucleus</location>
    </subcellularLocation>
</comment>
<organism evidence="11 12">
    <name type="scientific">Brachionus calyciflorus</name>
    <dbReference type="NCBI Taxonomy" id="104777"/>
    <lineage>
        <taxon>Eukaryota</taxon>
        <taxon>Metazoa</taxon>
        <taxon>Spiralia</taxon>
        <taxon>Gnathifera</taxon>
        <taxon>Rotifera</taxon>
        <taxon>Eurotatoria</taxon>
        <taxon>Monogononta</taxon>
        <taxon>Pseudotrocha</taxon>
        <taxon>Ploima</taxon>
        <taxon>Brachionidae</taxon>
        <taxon>Brachionus</taxon>
    </lineage>
</organism>
<dbReference type="InterPro" id="IPR012677">
    <property type="entry name" value="Nucleotide-bd_a/b_plait_sf"/>
</dbReference>
<dbReference type="GO" id="GO:0003723">
    <property type="term" value="F:RNA binding"/>
    <property type="evidence" value="ECO:0007669"/>
    <property type="project" value="UniProtKB-UniRule"/>
</dbReference>
<evidence type="ECO:0000256" key="8">
    <source>
        <dbReference type="SAM" id="MobiDB-lite"/>
    </source>
</evidence>
<evidence type="ECO:0000256" key="1">
    <source>
        <dbReference type="ARBA" id="ARBA00004123"/>
    </source>
</evidence>
<dbReference type="InterPro" id="IPR045180">
    <property type="entry name" value="La_dom_prot"/>
</dbReference>
<dbReference type="InterPro" id="IPR002344">
    <property type="entry name" value="Lupus_La"/>
</dbReference>
<evidence type="ECO:0000256" key="7">
    <source>
        <dbReference type="PROSITE-ProRule" id="PRU00332"/>
    </source>
</evidence>
<evidence type="ECO:0000256" key="3">
    <source>
        <dbReference type="ARBA" id="ARBA00022884"/>
    </source>
</evidence>
<comment type="similarity">
    <text evidence="2">Belongs to the LARP7 family.</text>
</comment>
<dbReference type="InterPro" id="IPR014886">
    <property type="entry name" value="La_xRRM"/>
</dbReference>